<evidence type="ECO:0000313" key="3">
    <source>
        <dbReference type="Proteomes" id="UP001596989"/>
    </source>
</evidence>
<keyword evidence="3" id="KW-1185">Reference proteome</keyword>
<dbReference type="RefSeq" id="WP_377561725.1">
    <property type="nucleotide sequence ID" value="NZ_JBHTJZ010000004.1"/>
</dbReference>
<feature type="region of interest" description="Disordered" evidence="1">
    <location>
        <begin position="29"/>
        <end position="56"/>
    </location>
</feature>
<proteinExistence type="predicted"/>
<gene>
    <name evidence="2" type="ORF">ACFQ2I_01640</name>
</gene>
<sequence>MAFSKVKEFVVIMLIASILPGCVNSGDESVKTALPSPVTPTTPATFTDTAKPTPSQPVELNLAESTIIGESSVGMVYEWQNKLFTREREGIIKTLGDPNMNKFQASISADGSHLLYNRKESKGALSQVPCEISLLDVESGQEMNVLNPDESILCHKFGWLDNNIYVQWNEFPSSGLTDLTIFDGQSGEILESGWLYQYLEKWQTRIVLLHPPNKDEELESLGADIRIGALTPDGAFHLLFEQNIYEVQFLDIQVSHSLGAMSILSHHLPTQSSQLWMAPVDMEQWSTGDWQTVDIKPDPDGRTISFDKDGFVVLSDGRRFELPWLD</sequence>
<accession>A0ABW3HKT6</accession>
<comment type="caution">
    <text evidence="2">The sequence shown here is derived from an EMBL/GenBank/DDBJ whole genome shotgun (WGS) entry which is preliminary data.</text>
</comment>
<name>A0ABW3HKT6_9BACL</name>
<evidence type="ECO:0000313" key="2">
    <source>
        <dbReference type="EMBL" id="MFD0958085.1"/>
    </source>
</evidence>
<evidence type="ECO:0000256" key="1">
    <source>
        <dbReference type="SAM" id="MobiDB-lite"/>
    </source>
</evidence>
<reference evidence="3" key="1">
    <citation type="journal article" date="2019" name="Int. J. Syst. Evol. Microbiol.">
        <title>The Global Catalogue of Microorganisms (GCM) 10K type strain sequencing project: providing services to taxonomists for standard genome sequencing and annotation.</title>
        <authorList>
            <consortium name="The Broad Institute Genomics Platform"/>
            <consortium name="The Broad Institute Genome Sequencing Center for Infectious Disease"/>
            <person name="Wu L."/>
            <person name="Ma J."/>
        </authorList>
    </citation>
    <scope>NUCLEOTIDE SEQUENCE [LARGE SCALE GENOMIC DNA]</scope>
    <source>
        <strain evidence="3">CCUG 59129</strain>
    </source>
</reference>
<dbReference type="Proteomes" id="UP001596989">
    <property type="component" value="Unassembled WGS sequence"/>
</dbReference>
<feature type="compositionally biased region" description="Low complexity" evidence="1">
    <location>
        <begin position="32"/>
        <end position="53"/>
    </location>
</feature>
<organism evidence="2 3">
    <name type="scientific">Paenibacillus chungangensis</name>
    <dbReference type="NCBI Taxonomy" id="696535"/>
    <lineage>
        <taxon>Bacteria</taxon>
        <taxon>Bacillati</taxon>
        <taxon>Bacillota</taxon>
        <taxon>Bacilli</taxon>
        <taxon>Bacillales</taxon>
        <taxon>Paenibacillaceae</taxon>
        <taxon>Paenibacillus</taxon>
    </lineage>
</organism>
<dbReference type="SUPFAM" id="SSF82171">
    <property type="entry name" value="DPP6 N-terminal domain-like"/>
    <property type="match status" value="1"/>
</dbReference>
<dbReference type="EMBL" id="JBHTJZ010000004">
    <property type="protein sequence ID" value="MFD0958085.1"/>
    <property type="molecule type" value="Genomic_DNA"/>
</dbReference>
<protein>
    <submittedName>
        <fullName evidence="2">Uncharacterized protein</fullName>
    </submittedName>
</protein>